<evidence type="ECO:0000256" key="1">
    <source>
        <dbReference type="SAM" id="MobiDB-lite"/>
    </source>
</evidence>
<dbReference type="PANTHER" id="PTHR21567:SF87">
    <property type="entry name" value="CRESCERIN-LIKE PROTEIN CHE-12"/>
    <property type="match status" value="1"/>
</dbReference>
<feature type="domain" description="TOG" evidence="2">
    <location>
        <begin position="672"/>
        <end position="914"/>
    </location>
</feature>
<dbReference type="SMART" id="SM01349">
    <property type="entry name" value="TOG"/>
    <property type="match status" value="1"/>
</dbReference>
<dbReference type="GO" id="GO:0005929">
    <property type="term" value="C:cilium"/>
    <property type="evidence" value="ECO:0007669"/>
    <property type="project" value="TreeGrafter"/>
</dbReference>
<feature type="region of interest" description="Disordered" evidence="1">
    <location>
        <begin position="286"/>
        <end position="316"/>
    </location>
</feature>
<protein>
    <submittedName>
        <fullName evidence="3 5">Protein FAM179B</fullName>
    </submittedName>
</protein>
<feature type="compositionally biased region" description="Basic and acidic residues" evidence="1">
    <location>
        <begin position="524"/>
        <end position="541"/>
    </location>
</feature>
<dbReference type="GO" id="GO:0008017">
    <property type="term" value="F:microtubule binding"/>
    <property type="evidence" value="ECO:0007669"/>
    <property type="project" value="TreeGrafter"/>
</dbReference>
<feature type="compositionally biased region" description="Polar residues" evidence="1">
    <location>
        <begin position="286"/>
        <end position="310"/>
    </location>
</feature>
<feature type="compositionally biased region" description="Polar residues" evidence="1">
    <location>
        <begin position="461"/>
        <end position="473"/>
    </location>
</feature>
<sequence>METFLRDFVAVVTVAEKSEEKLLVRTPQVTVICAITELMMMDTDFTLLLLGLRSFTNLIAVITESKPRRIAQGDFDTLMNNQSGDGYCWIFHLATNFLRIALSDPKRLIRTAGSQLVAKLLHLPGGSRSIVRNAALDCLAVAVKQESDALIYRVESQLPILNRNNSAKREEKEGEQEELSIHYTAASLRSIVFQRPLPSLNSQSRLVRPPRLDSTVKMSAVGQVDCESSSSICERRKPSAGRMHGNLRLPWDPRESVVVVGSATGPSRRCPISLPNLSQSANATLDRNFNEPRSSGRSPQRSVSNQNPGYQSLDLDSRAEIRRSLNLSGASYSAAEAQMGVAYEGSGTGSARVISSSLAISPSTSENCVVGNRKLMKTIEPSEASRTRRKSSQRRSLRVNTDLDLTNLQLSDQLDTISPNTHLSFNRLNCGSNPCFLTPPSIPSSLSTSRAGLPQHHQSPKFDQSPSCGKISNSPTDCHTLHAGPLRGQHELAKNMMLPSPDCAFQYPQVDIVGRSMHPFRDFSRTSIKHDGSDADGRNDNGDDYNATNESGRKAEPSSSPESDDDDNTLRTGIEGHAPRGFGRRSSRSRQGDNVKSASLQRERRGDFGDLDSARNGPQTPTRTPSLQRPPHGVPARRPPTGPRDGSLQRRSIRQQSPDSASREATLSRLSQNHPSMNDSGKCRDVTSALNQIESTDWEDKVDGLLSLSTLALKHPTAFSNSPDTYSAIIHVVTSECRNLRSQVSRQAVKTIADLFRGLGRLLDPHVDTCVRVLLAKTGEASAAFLRGEVAIALSDLVRSVNPNRALIALFQHGLGHKNAAVRRQCAIQASYLIESLGPSRVLQAANQRGNLSSWGSMTTVCGGAASTPSLNASATGVSSASSQAITERVIVALGKFLLDSNQETRYYGRRILATLQQSPDFERTLTRYLSGQMLRAVREATDYLHAKGLGEPPTSVVSAICPRTMAASEQVDASLQNRGCSAGSLGGL</sequence>
<reference evidence="3 4" key="1">
    <citation type="journal article" date="2013" name="Nature">
        <title>The genomes of four tapeworm species reveal adaptations to parasitism.</title>
        <authorList>
            <person name="Tsai I.J."/>
            <person name="Zarowiecki M."/>
            <person name="Holroyd N."/>
            <person name="Garciarrubio A."/>
            <person name="Sanchez-Flores A."/>
            <person name="Brooks K.L."/>
            <person name="Tracey A."/>
            <person name="Bobes R.J."/>
            <person name="Fragoso G."/>
            <person name="Sciutto E."/>
            <person name="Aslett M."/>
            <person name="Beasley H."/>
            <person name="Bennett H.M."/>
            <person name="Cai J."/>
            <person name="Camicia F."/>
            <person name="Clark R."/>
            <person name="Cucher M."/>
            <person name="De Silva N."/>
            <person name="Day T.A."/>
            <person name="Deplazes P."/>
            <person name="Estrada K."/>
            <person name="Fernandez C."/>
            <person name="Holland P.W."/>
            <person name="Hou J."/>
            <person name="Hu S."/>
            <person name="Huckvale T."/>
            <person name="Hung S.S."/>
            <person name="Kamenetzky L."/>
            <person name="Keane J.A."/>
            <person name="Kiss F."/>
            <person name="Koziol U."/>
            <person name="Lambert O."/>
            <person name="Liu K."/>
            <person name="Luo X."/>
            <person name="Luo Y."/>
            <person name="Macchiaroli N."/>
            <person name="Nichol S."/>
            <person name="Paps J."/>
            <person name="Parkinson J."/>
            <person name="Pouchkina-Stantcheva N."/>
            <person name="Riddiford N."/>
            <person name="Rosenzvit M."/>
            <person name="Salinas G."/>
            <person name="Wasmuth J.D."/>
            <person name="Zamanian M."/>
            <person name="Zheng Y."/>
            <person name="Cai X."/>
            <person name="Soberon X."/>
            <person name="Olson P.D."/>
            <person name="Laclette J.P."/>
            <person name="Brehm K."/>
            <person name="Berriman M."/>
            <person name="Garciarrubio A."/>
            <person name="Bobes R.J."/>
            <person name="Fragoso G."/>
            <person name="Sanchez-Flores A."/>
            <person name="Estrada K."/>
            <person name="Cevallos M.A."/>
            <person name="Morett E."/>
            <person name="Gonzalez V."/>
            <person name="Portillo T."/>
            <person name="Ochoa-Leyva A."/>
            <person name="Jose M.V."/>
            <person name="Sciutto E."/>
            <person name="Landa A."/>
            <person name="Jimenez L."/>
            <person name="Valdes V."/>
            <person name="Carrero J.C."/>
            <person name="Larralde C."/>
            <person name="Morales-Montor J."/>
            <person name="Limon-Lason J."/>
            <person name="Soberon X."/>
            <person name="Laclette J.P."/>
        </authorList>
    </citation>
    <scope>NUCLEOTIDE SEQUENCE [LARGE SCALE GENOMIC DNA]</scope>
</reference>
<name>A0A068X235_ECHGR</name>
<evidence type="ECO:0000313" key="4">
    <source>
        <dbReference type="Proteomes" id="UP000492820"/>
    </source>
</evidence>
<dbReference type="InterPro" id="IPR016024">
    <property type="entry name" value="ARM-type_fold"/>
</dbReference>
<dbReference type="InterPro" id="IPR034085">
    <property type="entry name" value="TOG"/>
</dbReference>
<feature type="compositionally biased region" description="Polar residues" evidence="1">
    <location>
        <begin position="654"/>
        <end position="679"/>
    </location>
</feature>
<reference evidence="5" key="3">
    <citation type="submission" date="2020-10" db="UniProtKB">
        <authorList>
            <consortium name="WormBaseParasite"/>
        </authorList>
    </citation>
    <scope>IDENTIFICATION</scope>
</reference>
<evidence type="ECO:0000313" key="5">
    <source>
        <dbReference type="WBParaSite" id="EgrG_000376300"/>
    </source>
</evidence>
<proteinExistence type="predicted"/>
<dbReference type="PANTHER" id="PTHR21567">
    <property type="entry name" value="CLASP"/>
    <property type="match status" value="1"/>
</dbReference>
<accession>A0A068X235</accession>
<dbReference type="EMBL" id="LK028597">
    <property type="protein sequence ID" value="CDS24053.1"/>
    <property type="molecule type" value="Genomic_DNA"/>
</dbReference>
<dbReference type="OrthoDB" id="63891at2759"/>
<dbReference type="Gene3D" id="1.25.10.10">
    <property type="entry name" value="Leucine-rich Repeat Variant"/>
    <property type="match status" value="1"/>
</dbReference>
<dbReference type="GO" id="GO:0005881">
    <property type="term" value="C:cytoplasmic microtubule"/>
    <property type="evidence" value="ECO:0007669"/>
    <property type="project" value="TreeGrafter"/>
</dbReference>
<evidence type="ECO:0000259" key="2">
    <source>
        <dbReference type="SMART" id="SM01349"/>
    </source>
</evidence>
<dbReference type="AlphaFoldDB" id="A0A068X235"/>
<gene>
    <name evidence="3" type="ORF">EgrG_000376300</name>
</gene>
<dbReference type="SUPFAM" id="SSF48371">
    <property type="entry name" value="ARM repeat"/>
    <property type="match status" value="1"/>
</dbReference>
<dbReference type="WBParaSite" id="EgrG_000376300">
    <property type="protein sequence ID" value="EgrG_000376300"/>
    <property type="gene ID" value="EgrG_000376300"/>
</dbReference>
<reference evidence="3" key="2">
    <citation type="submission" date="2014-06" db="EMBL/GenBank/DDBJ databases">
        <authorList>
            <person name="Aslett M."/>
        </authorList>
    </citation>
    <scope>NUCLEOTIDE SEQUENCE</scope>
</reference>
<organism evidence="3">
    <name type="scientific">Echinococcus granulosus</name>
    <name type="common">Hydatid tapeworm</name>
    <dbReference type="NCBI Taxonomy" id="6210"/>
    <lineage>
        <taxon>Eukaryota</taxon>
        <taxon>Metazoa</taxon>
        <taxon>Spiralia</taxon>
        <taxon>Lophotrochozoa</taxon>
        <taxon>Platyhelminthes</taxon>
        <taxon>Cestoda</taxon>
        <taxon>Eucestoda</taxon>
        <taxon>Cyclophyllidea</taxon>
        <taxon>Taeniidae</taxon>
        <taxon>Echinococcus</taxon>
        <taxon>Echinococcus granulosus group</taxon>
    </lineage>
</organism>
<feature type="compositionally biased region" description="Polar residues" evidence="1">
    <location>
        <begin position="616"/>
        <end position="627"/>
    </location>
</feature>
<dbReference type="GO" id="GO:0000226">
    <property type="term" value="P:microtubule cytoskeleton organization"/>
    <property type="evidence" value="ECO:0007669"/>
    <property type="project" value="TreeGrafter"/>
</dbReference>
<feature type="region of interest" description="Disordered" evidence="1">
    <location>
        <begin position="441"/>
        <end position="473"/>
    </location>
</feature>
<dbReference type="InterPro" id="IPR011989">
    <property type="entry name" value="ARM-like"/>
</dbReference>
<feature type="region of interest" description="Disordered" evidence="1">
    <location>
        <begin position="524"/>
        <end position="683"/>
    </location>
</feature>
<evidence type="ECO:0000313" key="3">
    <source>
        <dbReference type="EMBL" id="CDS24053.1"/>
    </source>
</evidence>
<dbReference type="Proteomes" id="UP000492820">
    <property type="component" value="Unassembled WGS sequence"/>
</dbReference>